<evidence type="ECO:0000256" key="4">
    <source>
        <dbReference type="SAM" id="MobiDB-lite"/>
    </source>
</evidence>
<evidence type="ECO:0000259" key="5">
    <source>
        <dbReference type="Pfam" id="PF09084"/>
    </source>
</evidence>
<feature type="region of interest" description="Disordered" evidence="4">
    <location>
        <begin position="323"/>
        <end position="343"/>
    </location>
</feature>
<dbReference type="PANTHER" id="PTHR30024:SF47">
    <property type="entry name" value="TAURINE-BINDING PERIPLASMIC PROTEIN"/>
    <property type="match status" value="1"/>
</dbReference>
<dbReference type="PANTHER" id="PTHR30024">
    <property type="entry name" value="ALIPHATIC SULFONATES-BINDING PROTEIN-RELATED"/>
    <property type="match status" value="1"/>
</dbReference>
<comment type="caution">
    <text evidence="6">The sequence shown here is derived from an EMBL/GenBank/DDBJ whole genome shotgun (WGS) entry which is preliminary data.</text>
</comment>
<feature type="domain" description="SsuA/THI5-like" evidence="5">
    <location>
        <begin position="70"/>
        <end position="196"/>
    </location>
</feature>
<dbReference type="Proteomes" id="UP001235760">
    <property type="component" value="Unassembled WGS sequence"/>
</dbReference>
<organism evidence="6 7">
    <name type="scientific">Leptothrix discophora</name>
    <dbReference type="NCBI Taxonomy" id="89"/>
    <lineage>
        <taxon>Bacteria</taxon>
        <taxon>Pseudomonadati</taxon>
        <taxon>Pseudomonadota</taxon>
        <taxon>Betaproteobacteria</taxon>
        <taxon>Burkholderiales</taxon>
        <taxon>Sphaerotilaceae</taxon>
        <taxon>Leptothrix</taxon>
    </lineage>
</organism>
<protein>
    <submittedName>
        <fullName evidence="6">ABC transporter substrate-binding protein</fullName>
    </submittedName>
</protein>
<comment type="subcellular location">
    <subcellularLocation>
        <location evidence="1">Periplasm</location>
    </subcellularLocation>
</comment>
<dbReference type="RefSeq" id="WP_305748521.1">
    <property type="nucleotide sequence ID" value="NZ_JAUZEE010000002.1"/>
</dbReference>
<reference evidence="6 7" key="1">
    <citation type="submission" date="2023-08" db="EMBL/GenBank/DDBJ databases">
        <authorList>
            <person name="Roldan D.M."/>
            <person name="Menes R.J."/>
        </authorList>
    </citation>
    <scope>NUCLEOTIDE SEQUENCE [LARGE SCALE GENOMIC DNA]</scope>
    <source>
        <strain evidence="6 7">CCM 2812</strain>
    </source>
</reference>
<comment type="similarity">
    <text evidence="2">Belongs to the bacterial solute-binding protein SsuA/TauA family.</text>
</comment>
<dbReference type="SUPFAM" id="SSF53850">
    <property type="entry name" value="Periplasmic binding protein-like II"/>
    <property type="match status" value="1"/>
</dbReference>
<evidence type="ECO:0000256" key="1">
    <source>
        <dbReference type="ARBA" id="ARBA00004418"/>
    </source>
</evidence>
<dbReference type="Pfam" id="PF09084">
    <property type="entry name" value="NMT1"/>
    <property type="match status" value="1"/>
</dbReference>
<dbReference type="Gene3D" id="3.40.190.10">
    <property type="entry name" value="Periplasmic binding protein-like II"/>
    <property type="match status" value="2"/>
</dbReference>
<gene>
    <name evidence="6" type="ORF">Q8X39_04915</name>
</gene>
<evidence type="ECO:0000256" key="3">
    <source>
        <dbReference type="ARBA" id="ARBA00022729"/>
    </source>
</evidence>
<dbReference type="InterPro" id="IPR015168">
    <property type="entry name" value="SsuA/THI5"/>
</dbReference>
<evidence type="ECO:0000313" key="7">
    <source>
        <dbReference type="Proteomes" id="UP001235760"/>
    </source>
</evidence>
<evidence type="ECO:0000256" key="2">
    <source>
        <dbReference type="ARBA" id="ARBA00010742"/>
    </source>
</evidence>
<keyword evidence="7" id="KW-1185">Reference proteome</keyword>
<accession>A0ABT9G0M5</accession>
<evidence type="ECO:0000313" key="6">
    <source>
        <dbReference type="EMBL" id="MDP4299966.1"/>
    </source>
</evidence>
<proteinExistence type="inferred from homology"/>
<dbReference type="EMBL" id="JAUZEE010000002">
    <property type="protein sequence ID" value="MDP4299966.1"/>
    <property type="molecule type" value="Genomic_DNA"/>
</dbReference>
<name>A0ABT9G0M5_LEPDI</name>
<keyword evidence="3" id="KW-0732">Signal</keyword>
<sequence length="343" mass="36626">MPIRAPARRDWLAQVLRLGAAGSIALALPPLAGCARDEPLLRLASNVWPGYALVHAAQELGRLDARRMRLIEMPAASDVLQALAAGTVEAGALTLDELLAARADGLDLVAVLVFDESRGGDAVVARPGVRDLADLAGRRIGVEQSAVGALVLHAALRSAGLRLEQVEPVVMTVAEHLSAWREYQVDALVSFEPVVSQAIALGGKRLFDSRSMPGAIVDVLAVRREVLARHPVGLRRIVSAHFEMLARWQQADARLLDSLQAQLALSPAELKQAYEGLFLPDLVANRQWLGGSAPLLQASAESLVEIMQMSHMLPRRPPLDGLSSVEALPQTLPSADADRGAST</sequence>